<name>A0A544QNR4_9EURY</name>
<feature type="region of interest" description="Disordered" evidence="1">
    <location>
        <begin position="1"/>
        <end position="54"/>
    </location>
</feature>
<feature type="domain" description="DUF8135" evidence="2">
    <location>
        <begin position="62"/>
        <end position="109"/>
    </location>
</feature>
<dbReference type="AlphaFoldDB" id="A0A544QNR4"/>
<dbReference type="Pfam" id="PF26456">
    <property type="entry name" value="DUF8135"/>
    <property type="match status" value="1"/>
</dbReference>
<dbReference type="EMBL" id="SESI01000002">
    <property type="protein sequence ID" value="TQQ80562.1"/>
    <property type="molecule type" value="Genomic_DNA"/>
</dbReference>
<proteinExistence type="predicted"/>
<accession>A0A544QNR4</accession>
<comment type="caution">
    <text evidence="3">The sequence shown here is derived from an EMBL/GenBank/DDBJ whole genome shotgun (WGS) entry which is preliminary data.</text>
</comment>
<organism evidence="3 4">
    <name type="scientific">Halonotius roseus</name>
    <dbReference type="NCBI Taxonomy" id="2511997"/>
    <lineage>
        <taxon>Archaea</taxon>
        <taxon>Methanobacteriati</taxon>
        <taxon>Methanobacteriota</taxon>
        <taxon>Stenosarchaea group</taxon>
        <taxon>Halobacteria</taxon>
        <taxon>Halobacteriales</taxon>
        <taxon>Haloferacaceae</taxon>
        <taxon>Halonotius</taxon>
    </lineage>
</organism>
<dbReference type="OrthoDB" id="204982at2157"/>
<sequence>MANNESADERAADAETGGDTASATDSEVPWRDVTDSAAGEIDTPPPASDTKPTEVIAGTTAVIEPAVYCEQCPQFDDSAGECANADTTILEPLHDGRFHVANCPVVTADGPVFDRGQRD</sequence>
<keyword evidence="4" id="KW-1185">Reference proteome</keyword>
<evidence type="ECO:0000259" key="2">
    <source>
        <dbReference type="Pfam" id="PF26456"/>
    </source>
</evidence>
<dbReference type="InterPro" id="IPR058448">
    <property type="entry name" value="DUF8135"/>
</dbReference>
<evidence type="ECO:0000313" key="4">
    <source>
        <dbReference type="Proteomes" id="UP000315385"/>
    </source>
</evidence>
<dbReference type="Proteomes" id="UP000315385">
    <property type="component" value="Unassembled WGS sequence"/>
</dbReference>
<evidence type="ECO:0000256" key="1">
    <source>
        <dbReference type="SAM" id="MobiDB-lite"/>
    </source>
</evidence>
<dbReference type="RefSeq" id="WP_142443674.1">
    <property type="nucleotide sequence ID" value="NZ_SESI01000002.1"/>
</dbReference>
<protein>
    <recommendedName>
        <fullName evidence="2">DUF8135 domain-containing protein</fullName>
    </recommendedName>
</protein>
<evidence type="ECO:0000313" key="3">
    <source>
        <dbReference type="EMBL" id="TQQ80562.1"/>
    </source>
</evidence>
<reference evidence="3 4" key="1">
    <citation type="submission" date="2019-02" db="EMBL/GenBank/DDBJ databases">
        <title>Halonotius sp. a new haloqrchaeon isolated from saline water.</title>
        <authorList>
            <person name="Duran-Viseras A."/>
            <person name="Sanchez-Porro C."/>
            <person name="Ventosa A."/>
        </authorList>
    </citation>
    <scope>NUCLEOTIDE SEQUENCE [LARGE SCALE GENOMIC DNA]</scope>
    <source>
        <strain evidence="3 4">F9-27</strain>
    </source>
</reference>
<gene>
    <name evidence="3" type="ORF">EWF95_08750</name>
</gene>